<keyword evidence="2" id="KW-0813">Transport</keyword>
<evidence type="ECO:0000256" key="1">
    <source>
        <dbReference type="ARBA" id="ARBA00004651"/>
    </source>
</evidence>
<feature type="transmembrane region" description="Helical" evidence="8">
    <location>
        <begin position="378"/>
        <end position="397"/>
    </location>
</feature>
<name>A0A643EY48_9HYPH</name>
<feature type="transmembrane region" description="Helical" evidence="8">
    <location>
        <begin position="164"/>
        <end position="189"/>
    </location>
</feature>
<evidence type="ECO:0000256" key="7">
    <source>
        <dbReference type="SAM" id="MobiDB-lite"/>
    </source>
</evidence>
<dbReference type="InterPro" id="IPR011701">
    <property type="entry name" value="MFS"/>
</dbReference>
<evidence type="ECO:0000256" key="4">
    <source>
        <dbReference type="ARBA" id="ARBA00022692"/>
    </source>
</evidence>
<dbReference type="GO" id="GO:0022857">
    <property type="term" value="F:transmembrane transporter activity"/>
    <property type="evidence" value="ECO:0007669"/>
    <property type="project" value="InterPro"/>
</dbReference>
<comment type="caution">
    <text evidence="10">The sequence shown here is derived from an EMBL/GenBank/DDBJ whole genome shotgun (WGS) entry which is preliminary data.</text>
</comment>
<reference evidence="10" key="1">
    <citation type="submission" date="2019-09" db="EMBL/GenBank/DDBJ databases">
        <title>Draft genome sequences of 48 bacterial type strains from the CCUG.</title>
        <authorList>
            <person name="Tunovic T."/>
            <person name="Pineiro-Iglesias B."/>
            <person name="Unosson C."/>
            <person name="Inganas E."/>
            <person name="Ohlen M."/>
            <person name="Cardew S."/>
            <person name="Jensie-Markopoulos S."/>
            <person name="Salva-Serra F."/>
            <person name="Jaen-Luchoro D."/>
            <person name="Karlsson R."/>
            <person name="Svensson-Stadler L."/>
            <person name="Chun J."/>
            <person name="Moore E."/>
        </authorList>
    </citation>
    <scope>NUCLEOTIDE SEQUENCE</scope>
    <source>
        <strain evidence="10">CCUG 50899</strain>
    </source>
</reference>
<dbReference type="SUPFAM" id="SSF103473">
    <property type="entry name" value="MFS general substrate transporter"/>
    <property type="match status" value="1"/>
</dbReference>
<feature type="transmembrane region" description="Helical" evidence="8">
    <location>
        <begin position="235"/>
        <end position="254"/>
    </location>
</feature>
<protein>
    <submittedName>
        <fullName evidence="10">MHS family MFS transporter</fullName>
    </submittedName>
</protein>
<dbReference type="FunFam" id="1.20.1250.20:FF:000001">
    <property type="entry name" value="Dicarboxylate MFS transporter"/>
    <property type="match status" value="1"/>
</dbReference>
<keyword evidence="6 8" id="KW-0472">Membrane</keyword>
<evidence type="ECO:0000256" key="5">
    <source>
        <dbReference type="ARBA" id="ARBA00022989"/>
    </source>
</evidence>
<feature type="transmembrane region" description="Helical" evidence="8">
    <location>
        <begin position="137"/>
        <end position="158"/>
    </location>
</feature>
<gene>
    <name evidence="10" type="ORF">F7Q93_15745</name>
</gene>
<keyword evidence="3" id="KW-1003">Cell membrane</keyword>
<feature type="domain" description="Major facilitator superfamily (MFS) profile" evidence="9">
    <location>
        <begin position="64"/>
        <end position="472"/>
    </location>
</feature>
<feature type="transmembrane region" description="Helical" evidence="8">
    <location>
        <begin position="323"/>
        <end position="345"/>
    </location>
</feature>
<evidence type="ECO:0000256" key="3">
    <source>
        <dbReference type="ARBA" id="ARBA00022475"/>
    </source>
</evidence>
<comment type="subcellular location">
    <subcellularLocation>
        <location evidence="1">Cell membrane</location>
        <topology evidence="1">Multi-pass membrane protein</topology>
    </subcellularLocation>
</comment>
<sequence length="488" mass="52996">MSATCKRSALQLLMRRRGERRSKRKERRFSSGANKGRGALYTSNRGRGILTTETMSKQKALGSTIFASTIGTVIEWYDFILYATAAALIFNHLFFPQFDPTTGIIASFATYTVGFLVRPLGGIVFGWMGDRIGRKPVLMLTLLMMGISTTLIGCLPTYDSIGIWAPILLLVLRVVQGLGAGAEYAGAVVMAGEIAGNRRGFFASLPAAAVDVATILAAGVFALFTLLPEEAFMSWGWRVPFLLSGLVLFLGIYIRQKVPESPEFLQVKEERRDAKLPVLEVLRDHPRTMLAAMGANFAPNLSYVFQTFTLAYATSKLGFPREIILIGVMLSSAFGAVMCVVFGALSDRVGRVPIMAMGSAAAAIYSLVYFQLLGAGTPWTAVVLIIIGHAIGARSSFGVQPSFYCDIFPTEVRYSAIAFAREVTGALFVGPLPLLATALVSWYDSAWPVAVITALYCLITTVSVLSVEKAQKLDAEARERRDLVEQKA</sequence>
<dbReference type="PROSITE" id="PS50850">
    <property type="entry name" value="MFS"/>
    <property type="match status" value="1"/>
</dbReference>
<evidence type="ECO:0000259" key="9">
    <source>
        <dbReference type="PROSITE" id="PS50850"/>
    </source>
</evidence>
<accession>A0A643EY48</accession>
<feature type="transmembrane region" description="Helical" evidence="8">
    <location>
        <begin position="352"/>
        <end position="372"/>
    </location>
</feature>
<feature type="region of interest" description="Disordered" evidence="7">
    <location>
        <begin position="17"/>
        <end position="42"/>
    </location>
</feature>
<organism evidence="10">
    <name type="scientific">Brucella pituitosa</name>
    <dbReference type="NCBI Taxonomy" id="571256"/>
    <lineage>
        <taxon>Bacteria</taxon>
        <taxon>Pseudomonadati</taxon>
        <taxon>Pseudomonadota</taxon>
        <taxon>Alphaproteobacteria</taxon>
        <taxon>Hyphomicrobiales</taxon>
        <taxon>Brucellaceae</taxon>
        <taxon>Brucella/Ochrobactrum group</taxon>
        <taxon>Brucella</taxon>
    </lineage>
</organism>
<dbReference type="AlphaFoldDB" id="A0A643EY48"/>
<dbReference type="InterPro" id="IPR020846">
    <property type="entry name" value="MFS_dom"/>
</dbReference>
<keyword evidence="5 8" id="KW-1133">Transmembrane helix</keyword>
<dbReference type="Pfam" id="PF07690">
    <property type="entry name" value="MFS_1"/>
    <property type="match status" value="1"/>
</dbReference>
<feature type="transmembrane region" description="Helical" evidence="8">
    <location>
        <begin position="201"/>
        <end position="223"/>
    </location>
</feature>
<dbReference type="InterPro" id="IPR036259">
    <property type="entry name" value="MFS_trans_sf"/>
</dbReference>
<evidence type="ECO:0000256" key="8">
    <source>
        <dbReference type="SAM" id="Phobius"/>
    </source>
</evidence>
<dbReference type="PANTHER" id="PTHR43045:SF1">
    <property type="entry name" value="SHIKIMATE TRANSPORTER"/>
    <property type="match status" value="1"/>
</dbReference>
<keyword evidence="4 8" id="KW-0812">Transmembrane</keyword>
<feature type="transmembrane region" description="Helical" evidence="8">
    <location>
        <begin position="418"/>
        <end position="440"/>
    </location>
</feature>
<feature type="transmembrane region" description="Helical" evidence="8">
    <location>
        <begin position="290"/>
        <end position="311"/>
    </location>
</feature>
<feature type="transmembrane region" description="Helical" evidence="8">
    <location>
        <begin position="446"/>
        <end position="467"/>
    </location>
</feature>
<evidence type="ECO:0000256" key="2">
    <source>
        <dbReference type="ARBA" id="ARBA00022448"/>
    </source>
</evidence>
<evidence type="ECO:0000313" key="10">
    <source>
        <dbReference type="EMBL" id="KAB0570678.1"/>
    </source>
</evidence>
<proteinExistence type="predicted"/>
<feature type="compositionally biased region" description="Basic residues" evidence="7">
    <location>
        <begin position="17"/>
        <end position="27"/>
    </location>
</feature>
<dbReference type="CDD" id="cd17369">
    <property type="entry name" value="MFS_ShiA_like"/>
    <property type="match status" value="1"/>
</dbReference>
<dbReference type="Gene3D" id="1.20.1250.20">
    <property type="entry name" value="MFS general substrate transporter like domains"/>
    <property type="match status" value="2"/>
</dbReference>
<feature type="transmembrane region" description="Helical" evidence="8">
    <location>
        <begin position="104"/>
        <end position="125"/>
    </location>
</feature>
<evidence type="ECO:0000256" key="6">
    <source>
        <dbReference type="ARBA" id="ARBA00023136"/>
    </source>
</evidence>
<dbReference type="EMBL" id="VZPE01000006">
    <property type="protein sequence ID" value="KAB0570678.1"/>
    <property type="molecule type" value="Genomic_DNA"/>
</dbReference>
<dbReference type="GO" id="GO:0005886">
    <property type="term" value="C:plasma membrane"/>
    <property type="evidence" value="ECO:0007669"/>
    <property type="project" value="UniProtKB-SubCell"/>
</dbReference>
<dbReference type="PANTHER" id="PTHR43045">
    <property type="entry name" value="SHIKIMATE TRANSPORTER"/>
    <property type="match status" value="1"/>
</dbReference>